<evidence type="ECO:0000313" key="6">
    <source>
        <dbReference type="EMBL" id="PWG01023.1"/>
    </source>
</evidence>
<dbReference type="FunFam" id="3.30.460.10:FF:000015">
    <property type="entry name" value="Ribosomal silencing factor RsfS"/>
    <property type="match status" value="1"/>
</dbReference>
<dbReference type="PANTHER" id="PTHR21043">
    <property type="entry name" value="IOJAP SUPERFAMILY ORTHOLOG"/>
    <property type="match status" value="1"/>
</dbReference>
<keyword evidence="3 5" id="KW-0678">Repressor</keyword>
<evidence type="ECO:0000313" key="7">
    <source>
        <dbReference type="Proteomes" id="UP000245080"/>
    </source>
</evidence>
<dbReference type="Proteomes" id="UP000245080">
    <property type="component" value="Unassembled WGS sequence"/>
</dbReference>
<proteinExistence type="inferred from homology"/>
<dbReference type="GO" id="GO:0090071">
    <property type="term" value="P:negative regulation of ribosome biogenesis"/>
    <property type="evidence" value="ECO:0007669"/>
    <property type="project" value="UniProtKB-UniRule"/>
</dbReference>
<dbReference type="NCBIfam" id="TIGR00090">
    <property type="entry name" value="rsfS_iojap_ybeB"/>
    <property type="match status" value="1"/>
</dbReference>
<accession>A0A2V1N237</accession>
<dbReference type="SUPFAM" id="SSF81301">
    <property type="entry name" value="Nucleotidyltransferase"/>
    <property type="match status" value="1"/>
</dbReference>
<evidence type="ECO:0000256" key="5">
    <source>
        <dbReference type="HAMAP-Rule" id="MF_01477"/>
    </source>
</evidence>
<dbReference type="InterPro" id="IPR043519">
    <property type="entry name" value="NT_sf"/>
</dbReference>
<comment type="caution">
    <text evidence="6">The sequence shown here is derived from an EMBL/GenBank/DDBJ whole genome shotgun (WGS) entry which is preliminary data.</text>
</comment>
<dbReference type="Pfam" id="PF02410">
    <property type="entry name" value="RsfS"/>
    <property type="match status" value="1"/>
</dbReference>
<organism evidence="6 7">
    <name type="scientific">Levilactobacillus bambusae</name>
    <dbReference type="NCBI Taxonomy" id="2024736"/>
    <lineage>
        <taxon>Bacteria</taxon>
        <taxon>Bacillati</taxon>
        <taxon>Bacillota</taxon>
        <taxon>Bacilli</taxon>
        <taxon>Lactobacillales</taxon>
        <taxon>Lactobacillaceae</taxon>
        <taxon>Levilactobacillus</taxon>
    </lineage>
</organism>
<dbReference type="GO" id="GO:0042256">
    <property type="term" value="P:cytosolic ribosome assembly"/>
    <property type="evidence" value="ECO:0007669"/>
    <property type="project" value="UniProtKB-UniRule"/>
</dbReference>
<protein>
    <recommendedName>
        <fullName evidence="5">Ribosomal silencing factor RsfS</fullName>
    </recommendedName>
</protein>
<comment type="function">
    <text evidence="5">Functions as a ribosomal silencing factor. Interacts with ribosomal protein uL14 (rplN), blocking formation of intersubunit bridge B8. Prevents association of the 30S and 50S ribosomal subunits and the formation of functional ribosomes, thus repressing translation.</text>
</comment>
<dbReference type="HAMAP" id="MF_01477">
    <property type="entry name" value="Iojap_RsfS"/>
    <property type="match status" value="1"/>
</dbReference>
<keyword evidence="2 5" id="KW-0963">Cytoplasm</keyword>
<gene>
    <name evidence="5 6" type="primary">rsfS</name>
    <name evidence="6" type="ORF">DCM90_02285</name>
</gene>
<comment type="subcellular location">
    <subcellularLocation>
        <location evidence="5">Cytoplasm</location>
    </subcellularLocation>
</comment>
<dbReference type="PANTHER" id="PTHR21043:SF0">
    <property type="entry name" value="MITOCHONDRIAL ASSEMBLY OF RIBOSOMAL LARGE SUBUNIT PROTEIN 1"/>
    <property type="match status" value="1"/>
</dbReference>
<comment type="subunit">
    <text evidence="5">Interacts with ribosomal protein uL14 (rplN).</text>
</comment>
<sequence>MNSKEILEIAVKAADSKRAENIVALNLDGVSLVSDYFLIMDAGSGRQVQAIVDAIKDAEEKAGVTVKSVEGKDAANWILMDLGDVVVHVFKSDQRGYYNLEKLWSQAPAIDVAQWVTE</sequence>
<dbReference type="Gene3D" id="3.30.460.10">
    <property type="entry name" value="Beta Polymerase, domain 2"/>
    <property type="match status" value="1"/>
</dbReference>
<comment type="similarity">
    <text evidence="1 5">Belongs to the Iojap/RsfS family.</text>
</comment>
<evidence type="ECO:0000256" key="3">
    <source>
        <dbReference type="ARBA" id="ARBA00022491"/>
    </source>
</evidence>
<dbReference type="InterPro" id="IPR004394">
    <property type="entry name" value="Iojap/RsfS/C7orf30"/>
</dbReference>
<evidence type="ECO:0000256" key="2">
    <source>
        <dbReference type="ARBA" id="ARBA00022490"/>
    </source>
</evidence>
<dbReference type="OrthoDB" id="9793681at2"/>
<dbReference type="RefSeq" id="WP_109249736.1">
    <property type="nucleotide sequence ID" value="NZ_QCXQ01000001.1"/>
</dbReference>
<dbReference type="GO" id="GO:0017148">
    <property type="term" value="P:negative regulation of translation"/>
    <property type="evidence" value="ECO:0007669"/>
    <property type="project" value="UniProtKB-UniRule"/>
</dbReference>
<evidence type="ECO:0000256" key="1">
    <source>
        <dbReference type="ARBA" id="ARBA00010574"/>
    </source>
</evidence>
<evidence type="ECO:0000256" key="4">
    <source>
        <dbReference type="ARBA" id="ARBA00022845"/>
    </source>
</evidence>
<name>A0A2V1N237_9LACO</name>
<reference evidence="6 7" key="1">
    <citation type="journal article" date="2018" name="Int. J. Syst. Evol. Microbiol.">
        <title>Lactobacillus bambusae sp. nov., isolated from a traditional fermented Ma-bamboo shoots of Taiwan.</title>
        <authorList>
            <person name="Wang L.-T."/>
        </authorList>
    </citation>
    <scope>NUCLEOTIDE SEQUENCE [LARGE SCALE GENOMIC DNA]</scope>
    <source>
        <strain evidence="6 7">BS-W1</strain>
    </source>
</reference>
<keyword evidence="7" id="KW-1185">Reference proteome</keyword>
<keyword evidence="4 5" id="KW-0810">Translation regulation</keyword>
<dbReference type="GO" id="GO:0005737">
    <property type="term" value="C:cytoplasm"/>
    <property type="evidence" value="ECO:0007669"/>
    <property type="project" value="UniProtKB-SubCell"/>
</dbReference>
<dbReference type="EMBL" id="QCXQ01000001">
    <property type="protein sequence ID" value="PWG01023.1"/>
    <property type="molecule type" value="Genomic_DNA"/>
</dbReference>
<dbReference type="GO" id="GO:0043023">
    <property type="term" value="F:ribosomal large subunit binding"/>
    <property type="evidence" value="ECO:0007669"/>
    <property type="project" value="TreeGrafter"/>
</dbReference>
<dbReference type="AlphaFoldDB" id="A0A2V1N237"/>